<feature type="transmembrane region" description="Helical" evidence="1">
    <location>
        <begin position="92"/>
        <end position="123"/>
    </location>
</feature>
<gene>
    <name evidence="2" type="ORF">CLV30_102134</name>
</gene>
<name>A0A2P8EBB8_9ACTN</name>
<proteinExistence type="predicted"/>
<protein>
    <submittedName>
        <fullName evidence="2">Uncharacterized protein</fullName>
    </submittedName>
</protein>
<evidence type="ECO:0000256" key="1">
    <source>
        <dbReference type="SAM" id="Phobius"/>
    </source>
</evidence>
<dbReference type="AlphaFoldDB" id="A0A2P8EBB8"/>
<sequence>MNTVAQLGHVRKLALLVALVWSVGLLVAGFTVPMYRQETESSSGTISHGTDTFVGVNGSQSVIVLLAPLLVSILVAGALLMRRVPGTMAIAWTMTAALCGLTALAMLSIGVLVLPVAAALVVACTAKPSSPAQSGAS</sequence>
<accession>A0A2P8EBB8</accession>
<keyword evidence="1" id="KW-0812">Transmembrane</keyword>
<dbReference type="RefSeq" id="WP_106535767.1">
    <property type="nucleotide sequence ID" value="NZ_ML142898.1"/>
</dbReference>
<keyword evidence="1" id="KW-0472">Membrane</keyword>
<evidence type="ECO:0000313" key="3">
    <source>
        <dbReference type="Proteomes" id="UP000243528"/>
    </source>
</evidence>
<organism evidence="2 3">
    <name type="scientific">Haloactinopolyspora alba</name>
    <dbReference type="NCBI Taxonomy" id="648780"/>
    <lineage>
        <taxon>Bacteria</taxon>
        <taxon>Bacillati</taxon>
        <taxon>Actinomycetota</taxon>
        <taxon>Actinomycetes</taxon>
        <taxon>Jiangellales</taxon>
        <taxon>Jiangellaceae</taxon>
        <taxon>Haloactinopolyspora</taxon>
    </lineage>
</organism>
<dbReference type="Proteomes" id="UP000243528">
    <property type="component" value="Unassembled WGS sequence"/>
</dbReference>
<keyword evidence="3" id="KW-1185">Reference proteome</keyword>
<comment type="caution">
    <text evidence="2">The sequence shown here is derived from an EMBL/GenBank/DDBJ whole genome shotgun (WGS) entry which is preliminary data.</text>
</comment>
<evidence type="ECO:0000313" key="2">
    <source>
        <dbReference type="EMBL" id="PSL06748.1"/>
    </source>
</evidence>
<keyword evidence="1" id="KW-1133">Transmembrane helix</keyword>
<feature type="transmembrane region" description="Helical" evidence="1">
    <location>
        <begin position="12"/>
        <end position="35"/>
    </location>
</feature>
<dbReference type="EMBL" id="PYGE01000002">
    <property type="protein sequence ID" value="PSL06748.1"/>
    <property type="molecule type" value="Genomic_DNA"/>
</dbReference>
<feature type="transmembrane region" description="Helical" evidence="1">
    <location>
        <begin position="62"/>
        <end position="80"/>
    </location>
</feature>
<reference evidence="2 3" key="1">
    <citation type="submission" date="2018-03" db="EMBL/GenBank/DDBJ databases">
        <title>Genomic Encyclopedia of Archaeal and Bacterial Type Strains, Phase II (KMG-II): from individual species to whole genera.</title>
        <authorList>
            <person name="Goeker M."/>
        </authorList>
    </citation>
    <scope>NUCLEOTIDE SEQUENCE [LARGE SCALE GENOMIC DNA]</scope>
    <source>
        <strain evidence="2 3">DSM 45211</strain>
    </source>
</reference>